<feature type="domain" description="Ig-like" evidence="9">
    <location>
        <begin position="21"/>
        <end position="109"/>
    </location>
</feature>
<dbReference type="InterPro" id="IPR007110">
    <property type="entry name" value="Ig-like_dom"/>
</dbReference>
<evidence type="ECO:0000256" key="1">
    <source>
        <dbReference type="ARBA" id="ARBA00004236"/>
    </source>
</evidence>
<dbReference type="GO" id="GO:0002376">
    <property type="term" value="P:immune system process"/>
    <property type="evidence" value="ECO:0007669"/>
    <property type="project" value="UniProtKB-KW"/>
</dbReference>
<reference evidence="10" key="1">
    <citation type="submission" date="2019-06" db="EMBL/GenBank/DDBJ databases">
        <authorList>
            <consortium name="Wellcome Sanger Institute Data Sharing"/>
        </authorList>
    </citation>
    <scope>NUCLEOTIDE SEQUENCE [LARGE SCALE GENOMIC DNA]</scope>
</reference>
<accession>A0A667WKJ4</accession>
<dbReference type="PANTHER" id="PTHR19433">
    <property type="entry name" value="T-CELL RECEPTOR ALPHA CHAIN V REGION-RELATED"/>
    <property type="match status" value="1"/>
</dbReference>
<evidence type="ECO:0000256" key="8">
    <source>
        <dbReference type="SAM" id="Phobius"/>
    </source>
</evidence>
<dbReference type="CDD" id="cd00099">
    <property type="entry name" value="IgV"/>
    <property type="match status" value="2"/>
</dbReference>
<dbReference type="PANTHER" id="PTHR19433:SF111">
    <property type="entry name" value="T CELL RECEPTOR ALPHA VARIABLE 4"/>
    <property type="match status" value="1"/>
</dbReference>
<name>A0A667WKJ4_9TELE</name>
<comment type="subcellular location">
    <subcellularLocation>
        <location evidence="1">Cell membrane</location>
    </subcellularLocation>
</comment>
<proteinExistence type="predicted"/>
<dbReference type="Pfam" id="PF07686">
    <property type="entry name" value="V-set"/>
    <property type="match status" value="2"/>
</dbReference>
<organism evidence="10 11">
    <name type="scientific">Myripristis murdjan</name>
    <name type="common">pinecone soldierfish</name>
    <dbReference type="NCBI Taxonomy" id="586833"/>
    <lineage>
        <taxon>Eukaryota</taxon>
        <taxon>Metazoa</taxon>
        <taxon>Chordata</taxon>
        <taxon>Craniata</taxon>
        <taxon>Vertebrata</taxon>
        <taxon>Euteleostomi</taxon>
        <taxon>Actinopterygii</taxon>
        <taxon>Neopterygii</taxon>
        <taxon>Teleostei</taxon>
        <taxon>Neoteleostei</taxon>
        <taxon>Acanthomorphata</taxon>
        <taxon>Holocentriformes</taxon>
        <taxon>Holocentridae</taxon>
        <taxon>Myripristis</taxon>
    </lineage>
</organism>
<evidence type="ECO:0000313" key="10">
    <source>
        <dbReference type="Ensembl" id="ENSMMDP00005002148.1"/>
    </source>
</evidence>
<keyword evidence="3" id="KW-0732">Signal</keyword>
<keyword evidence="8" id="KW-0812">Transmembrane</keyword>
<dbReference type="GeneTree" id="ENSGT01030000234530"/>
<dbReference type="GO" id="GO:0005886">
    <property type="term" value="C:plasma membrane"/>
    <property type="evidence" value="ECO:0007669"/>
    <property type="project" value="UniProtKB-SubCell"/>
</dbReference>
<dbReference type="InterPro" id="IPR036179">
    <property type="entry name" value="Ig-like_dom_sf"/>
</dbReference>
<sequence>MYGAQLTCILHCVLVQTLEVPHPMPLVVVRLGDNVTLSCPLPQGEVRFVFWYKQSVGRMVQTVAVQSLDSATFHEQFNNTRFSVRKSVSEFNLIIRNVIREDEATYFCQGGTAYKMFNLNGTYLRVNGTQKSVLLTQWPETESVQLGEAVTLQCSVVFENKERSSWCSGEHSVYWFRAGSGESHPGVIHSRGNRSHECQESPSRQRSCVYTLSKSVTSSSDAGTYYCAVATCGEMLFGSGTKVDTRSELFPVDIVLGTLLACSSIVIVVLIFSRNRRKLFSVVPFDGTLWQTYDLILALNLSFKPHNYLQNTEAQELNYAALNFSSRKAKRGQKKRELPTESIYSAVRTDE</sequence>
<evidence type="ECO:0000256" key="5">
    <source>
        <dbReference type="ARBA" id="ARBA00023136"/>
    </source>
</evidence>
<dbReference type="InterPro" id="IPR052051">
    <property type="entry name" value="TCR_complex_component"/>
</dbReference>
<protein>
    <recommendedName>
        <fullName evidence="9">Ig-like domain-containing protein</fullName>
    </recommendedName>
</protein>
<keyword evidence="11" id="KW-1185">Reference proteome</keyword>
<evidence type="ECO:0000313" key="11">
    <source>
        <dbReference type="Proteomes" id="UP000472263"/>
    </source>
</evidence>
<keyword evidence="6" id="KW-1015">Disulfide bond</keyword>
<keyword evidence="7" id="KW-0325">Glycoprotein</keyword>
<feature type="domain" description="Ig-like" evidence="9">
    <location>
        <begin position="131"/>
        <end position="229"/>
    </location>
</feature>
<dbReference type="SMART" id="SM00409">
    <property type="entry name" value="IG"/>
    <property type="match status" value="2"/>
</dbReference>
<keyword evidence="5 8" id="KW-0472">Membrane</keyword>
<dbReference type="InterPro" id="IPR013106">
    <property type="entry name" value="Ig_V-set"/>
</dbReference>
<dbReference type="AlphaFoldDB" id="A0A667WKJ4"/>
<dbReference type="InterPro" id="IPR003599">
    <property type="entry name" value="Ig_sub"/>
</dbReference>
<evidence type="ECO:0000259" key="9">
    <source>
        <dbReference type="PROSITE" id="PS50835"/>
    </source>
</evidence>
<evidence type="ECO:0000256" key="3">
    <source>
        <dbReference type="ARBA" id="ARBA00022729"/>
    </source>
</evidence>
<keyword evidence="4" id="KW-0391">Immunity</keyword>
<dbReference type="Gene3D" id="2.60.40.10">
    <property type="entry name" value="Immunoglobulins"/>
    <property type="match status" value="2"/>
</dbReference>
<keyword evidence="2" id="KW-1003">Cell membrane</keyword>
<keyword evidence="8" id="KW-1133">Transmembrane helix</keyword>
<reference evidence="10" key="3">
    <citation type="submission" date="2025-09" db="UniProtKB">
        <authorList>
            <consortium name="Ensembl"/>
        </authorList>
    </citation>
    <scope>IDENTIFICATION</scope>
</reference>
<evidence type="ECO:0000256" key="4">
    <source>
        <dbReference type="ARBA" id="ARBA00022859"/>
    </source>
</evidence>
<dbReference type="GO" id="GO:0009617">
    <property type="term" value="P:response to bacterium"/>
    <property type="evidence" value="ECO:0007669"/>
    <property type="project" value="TreeGrafter"/>
</dbReference>
<evidence type="ECO:0000256" key="6">
    <source>
        <dbReference type="ARBA" id="ARBA00023157"/>
    </source>
</evidence>
<dbReference type="Proteomes" id="UP000472263">
    <property type="component" value="Chromosome 10"/>
</dbReference>
<dbReference type="SUPFAM" id="SSF48726">
    <property type="entry name" value="Immunoglobulin"/>
    <property type="match status" value="2"/>
</dbReference>
<dbReference type="Ensembl" id="ENSMMDT00005002183.1">
    <property type="protein sequence ID" value="ENSMMDP00005002148.1"/>
    <property type="gene ID" value="ENSMMDG00005001160.1"/>
</dbReference>
<reference evidence="10" key="2">
    <citation type="submission" date="2025-08" db="UniProtKB">
        <authorList>
            <consortium name="Ensembl"/>
        </authorList>
    </citation>
    <scope>IDENTIFICATION</scope>
</reference>
<evidence type="ECO:0000256" key="2">
    <source>
        <dbReference type="ARBA" id="ARBA00022475"/>
    </source>
</evidence>
<dbReference type="InterPro" id="IPR013783">
    <property type="entry name" value="Ig-like_fold"/>
</dbReference>
<evidence type="ECO:0000256" key="7">
    <source>
        <dbReference type="ARBA" id="ARBA00023180"/>
    </source>
</evidence>
<dbReference type="PROSITE" id="PS50835">
    <property type="entry name" value="IG_LIKE"/>
    <property type="match status" value="2"/>
</dbReference>
<feature type="transmembrane region" description="Helical" evidence="8">
    <location>
        <begin position="249"/>
        <end position="272"/>
    </location>
</feature>
<dbReference type="SMART" id="SM00406">
    <property type="entry name" value="IGv"/>
    <property type="match status" value="1"/>
</dbReference>
<dbReference type="InParanoid" id="A0A667WKJ4"/>